<dbReference type="PATRIC" id="fig|1581420.6.peg.2810"/>
<accession>A0A0G9MSL2</accession>
<feature type="region of interest" description="Disordered" evidence="1">
    <location>
        <begin position="58"/>
        <end position="78"/>
    </location>
</feature>
<dbReference type="NCBIfam" id="NF012211">
    <property type="entry name" value="tand_rpt_95"/>
    <property type="match status" value="3"/>
</dbReference>
<dbReference type="Proteomes" id="UP000053464">
    <property type="component" value="Unassembled WGS sequence"/>
</dbReference>
<dbReference type="EMBL" id="LBHB01000005">
    <property type="protein sequence ID" value="KLE32328.1"/>
    <property type="molecule type" value="Genomic_DNA"/>
</dbReference>
<organism evidence="2 3">
    <name type="scientific">Aurantiacibacter luteus</name>
    <dbReference type="NCBI Taxonomy" id="1581420"/>
    <lineage>
        <taxon>Bacteria</taxon>
        <taxon>Pseudomonadati</taxon>
        <taxon>Pseudomonadota</taxon>
        <taxon>Alphaproteobacteria</taxon>
        <taxon>Sphingomonadales</taxon>
        <taxon>Erythrobacteraceae</taxon>
        <taxon>Aurantiacibacter</taxon>
    </lineage>
</organism>
<dbReference type="Gene3D" id="2.60.40.3440">
    <property type="match status" value="3"/>
</dbReference>
<dbReference type="RefSeq" id="WP_047005033.1">
    <property type="nucleotide sequence ID" value="NZ_LBHB01000005.1"/>
</dbReference>
<keyword evidence="3" id="KW-1185">Reference proteome</keyword>
<feature type="non-terminal residue" evidence="2">
    <location>
        <position position="476"/>
    </location>
</feature>
<name>A0A0G9MSL2_9SPHN</name>
<sequence>DGTFTYTPGAGEEGTVTFDYTITDGDGDVSTATVTITLQPDSTPTISVAGDNTVDEEALADGSNPASPDETATGTIPITTGSDSVASLVINGVDVTAGGTVTTAKGVLTVTVSNGSYGYSYTLTDNTLTDPDSDTFSLTVTDSDGDSAGTSLVIAIVDDVPTAVDDAATQGAENTAITVDVLANDTPGADGVADSAVAAVAGSLSGTGTLAYNGDGTFTYTPGSGEEGTVTFDYTITDGDGDVSQATVTITLTPDSTPTISVAGDNTVDEEALADGSNPASPDETATGTIPITTGSDSVASLVINGVDVTAGGTVTTAKGVLTVTVSNGIYSYSYTLTDNTLVDPDSDTFSLTVTDSDGDSAGTSLVIAIVDDVPTAVDDSASQGTENAAITVDVLANDVPGADGVATSAVAAVAGSLSGTGTLAYNGDGTFTYTPGAGEEGTVTFDYTITDGDGDVSTATVTITLSPDSTPTISV</sequence>
<gene>
    <name evidence="2" type="ORF">AAW00_13735</name>
</gene>
<feature type="non-terminal residue" evidence="2">
    <location>
        <position position="1"/>
    </location>
</feature>
<dbReference type="STRING" id="1581420.AAW00_13735"/>
<protein>
    <submittedName>
        <fullName evidence="2">Uncharacterized protein</fullName>
    </submittedName>
</protein>
<feature type="compositionally biased region" description="Polar residues" evidence="1">
    <location>
        <begin position="64"/>
        <end position="78"/>
    </location>
</feature>
<reference evidence="2 3" key="1">
    <citation type="submission" date="2015-04" db="EMBL/GenBank/DDBJ databases">
        <title>The draft genome sequence of Erythrobacter luteus KA37.</title>
        <authorList>
            <person name="Zhuang L."/>
            <person name="Liu Y."/>
            <person name="Shao Z."/>
        </authorList>
    </citation>
    <scope>NUCLEOTIDE SEQUENCE [LARGE SCALE GENOMIC DNA]</scope>
    <source>
        <strain evidence="2 3">KA37</strain>
    </source>
</reference>
<evidence type="ECO:0000313" key="3">
    <source>
        <dbReference type="Proteomes" id="UP000053464"/>
    </source>
</evidence>
<evidence type="ECO:0000313" key="2">
    <source>
        <dbReference type="EMBL" id="KLE32328.1"/>
    </source>
</evidence>
<evidence type="ECO:0000256" key="1">
    <source>
        <dbReference type="SAM" id="MobiDB-lite"/>
    </source>
</evidence>
<dbReference type="AlphaFoldDB" id="A0A0G9MSL2"/>
<dbReference type="Pfam" id="PF17963">
    <property type="entry name" value="Big_9"/>
    <property type="match status" value="3"/>
</dbReference>
<dbReference type="OrthoDB" id="8335338at2"/>
<comment type="caution">
    <text evidence="2">The sequence shown here is derived from an EMBL/GenBank/DDBJ whole genome shotgun (WGS) entry which is preliminary data.</text>
</comment>
<proteinExistence type="predicted"/>